<keyword evidence="1" id="KW-0812">Transmembrane</keyword>
<dbReference type="AlphaFoldDB" id="A0A1F7GU96"/>
<proteinExistence type="predicted"/>
<name>A0A1F7GU96_9BACT</name>
<keyword evidence="1" id="KW-1133">Transmembrane helix</keyword>
<organism evidence="2 3">
    <name type="scientific">Candidatus Roizmanbacteria bacterium RIFCSPHIGHO2_02_FULL_37_24</name>
    <dbReference type="NCBI Taxonomy" id="1802037"/>
    <lineage>
        <taxon>Bacteria</taxon>
        <taxon>Candidatus Roizmaniibacteriota</taxon>
    </lineage>
</organism>
<feature type="transmembrane region" description="Helical" evidence="1">
    <location>
        <begin position="20"/>
        <end position="45"/>
    </location>
</feature>
<feature type="transmembrane region" description="Helical" evidence="1">
    <location>
        <begin position="78"/>
        <end position="101"/>
    </location>
</feature>
<sequence length="136" mass="14927">MDTINSISTGPLTQKKVWKWYLVLSIIYSSITILTGIIFLVPGLVLPILALWGPVVLAWFVFEIVMFILIINKKIEKVALWLPSLSIFDFIFSIVLGVIVGATSGPAGLQNPVVGILSVIFPIIILGIAIKLILRK</sequence>
<keyword evidence="1" id="KW-0472">Membrane</keyword>
<feature type="transmembrane region" description="Helical" evidence="1">
    <location>
        <begin position="51"/>
        <end position="71"/>
    </location>
</feature>
<gene>
    <name evidence="2" type="ORF">A3C24_05185</name>
</gene>
<comment type="caution">
    <text evidence="2">The sequence shown here is derived from an EMBL/GenBank/DDBJ whole genome shotgun (WGS) entry which is preliminary data.</text>
</comment>
<evidence type="ECO:0000313" key="2">
    <source>
        <dbReference type="EMBL" id="OGK22528.1"/>
    </source>
</evidence>
<accession>A0A1F7GU96</accession>
<dbReference type="Proteomes" id="UP000177159">
    <property type="component" value="Unassembled WGS sequence"/>
</dbReference>
<reference evidence="2 3" key="1">
    <citation type="journal article" date="2016" name="Nat. Commun.">
        <title>Thousands of microbial genomes shed light on interconnected biogeochemical processes in an aquifer system.</title>
        <authorList>
            <person name="Anantharaman K."/>
            <person name="Brown C.T."/>
            <person name="Hug L.A."/>
            <person name="Sharon I."/>
            <person name="Castelle C.J."/>
            <person name="Probst A.J."/>
            <person name="Thomas B.C."/>
            <person name="Singh A."/>
            <person name="Wilkins M.J."/>
            <person name="Karaoz U."/>
            <person name="Brodie E.L."/>
            <person name="Williams K.H."/>
            <person name="Hubbard S.S."/>
            <person name="Banfield J.F."/>
        </authorList>
    </citation>
    <scope>NUCLEOTIDE SEQUENCE [LARGE SCALE GENOMIC DNA]</scope>
</reference>
<evidence type="ECO:0000256" key="1">
    <source>
        <dbReference type="SAM" id="Phobius"/>
    </source>
</evidence>
<dbReference type="EMBL" id="MFZM01000041">
    <property type="protein sequence ID" value="OGK22528.1"/>
    <property type="molecule type" value="Genomic_DNA"/>
</dbReference>
<feature type="transmembrane region" description="Helical" evidence="1">
    <location>
        <begin position="113"/>
        <end position="134"/>
    </location>
</feature>
<evidence type="ECO:0000313" key="3">
    <source>
        <dbReference type="Proteomes" id="UP000177159"/>
    </source>
</evidence>
<protein>
    <submittedName>
        <fullName evidence="2">Uncharacterized protein</fullName>
    </submittedName>
</protein>